<sequence>MNVIEKEIFEGERPLYKSFDVLIKECEFLPGESAIKESRNIKAINCNFKDKYPFWHNNKVEIQDCYFSEDSRAAIWYTGDLLMNNCKVDAPKIFRDGENITITNTVMDTEETLWDCKNVKIVDSEFKGNYLLLHGENIELTNFKLDGNYSFQHVKGGIVRNCVIKSKDAFWNTENITVYDSVLEGEYLAWYSKNLKLVNCTIIGTQPLCYAENLILENCKMINTDLCFEYTSVQADVTTIIDSVKNPTSGVIKAEGIKELILDDPKLDHSKTEIITKA</sequence>
<dbReference type="EMBL" id="CP096983">
    <property type="protein sequence ID" value="URZ10587.1"/>
    <property type="molecule type" value="Genomic_DNA"/>
</dbReference>
<name>A0A1S8LQK7_9CLOT</name>
<dbReference type="Proteomes" id="UP000190951">
    <property type="component" value="Chromosome"/>
</dbReference>
<dbReference type="RefSeq" id="WP_077835672.1">
    <property type="nucleotide sequence ID" value="NZ_CP096983.1"/>
</dbReference>
<accession>A0A1S8LQK7</accession>
<organism evidence="1 2">
    <name type="scientific">Clostridium felsineum</name>
    <dbReference type="NCBI Taxonomy" id="36839"/>
    <lineage>
        <taxon>Bacteria</taxon>
        <taxon>Bacillati</taxon>
        <taxon>Bacillota</taxon>
        <taxon>Clostridia</taxon>
        <taxon>Eubacteriales</taxon>
        <taxon>Clostridiaceae</taxon>
        <taxon>Clostridium</taxon>
    </lineage>
</organism>
<dbReference type="Pfam" id="PF12541">
    <property type="entry name" value="DUF3737"/>
    <property type="match status" value="1"/>
</dbReference>
<protein>
    <submittedName>
        <fullName evidence="1">Uncharacterized protein</fullName>
    </submittedName>
</protein>
<evidence type="ECO:0000313" key="2">
    <source>
        <dbReference type="Proteomes" id="UP000190951"/>
    </source>
</evidence>
<dbReference type="InterPro" id="IPR011050">
    <property type="entry name" value="Pectin_lyase_fold/virulence"/>
</dbReference>
<evidence type="ECO:0000313" key="1">
    <source>
        <dbReference type="EMBL" id="URZ10587.1"/>
    </source>
</evidence>
<dbReference type="AlphaFoldDB" id="A0A1S8LQK7"/>
<dbReference type="KEGG" id="crw:CROST_012970"/>
<keyword evidence="2" id="KW-1185">Reference proteome</keyword>
<gene>
    <name evidence="1" type="ORF">CROST_012970</name>
</gene>
<dbReference type="Gene3D" id="2.160.20.10">
    <property type="entry name" value="Single-stranded right-handed beta-helix, Pectin lyase-like"/>
    <property type="match status" value="1"/>
</dbReference>
<dbReference type="STRING" id="84029.CROST_33300"/>
<dbReference type="SUPFAM" id="SSF51126">
    <property type="entry name" value="Pectin lyase-like"/>
    <property type="match status" value="1"/>
</dbReference>
<reference evidence="1 2" key="1">
    <citation type="submission" date="2022-04" db="EMBL/GenBank/DDBJ databases">
        <title>Genome sequence of C. roseum typestrain.</title>
        <authorList>
            <person name="Poehlein A."/>
            <person name="Schoch T."/>
            <person name="Duerre P."/>
            <person name="Daniel R."/>
        </authorList>
    </citation>
    <scope>NUCLEOTIDE SEQUENCE [LARGE SCALE GENOMIC DNA]</scope>
    <source>
        <strain evidence="1 2">DSM 7320</strain>
    </source>
</reference>
<dbReference type="InterPro" id="IPR022208">
    <property type="entry name" value="DUF3737"/>
</dbReference>
<proteinExistence type="predicted"/>
<dbReference type="InterPro" id="IPR012334">
    <property type="entry name" value="Pectin_lyas_fold"/>
</dbReference>